<evidence type="ECO:0000313" key="1">
    <source>
        <dbReference type="EMBL" id="EKG12938.1"/>
    </source>
</evidence>
<protein>
    <submittedName>
        <fullName evidence="1">Uncharacterized protein</fullName>
    </submittedName>
</protein>
<comment type="caution">
    <text evidence="1">The sequence shown here is derived from an EMBL/GenBank/DDBJ whole genome shotgun (WGS) entry which is preliminary data.</text>
</comment>
<dbReference type="InParanoid" id="K2REC8"/>
<proteinExistence type="predicted"/>
<dbReference type="HOGENOM" id="CLU_1563154_0_0_1"/>
<dbReference type="AlphaFoldDB" id="K2REC8"/>
<reference evidence="1 2" key="1">
    <citation type="journal article" date="2012" name="BMC Genomics">
        <title>Tools to kill: Genome of one of the most destructive plant pathogenic fungi Macrophomina phaseolina.</title>
        <authorList>
            <person name="Islam M.S."/>
            <person name="Haque M.S."/>
            <person name="Islam M.M."/>
            <person name="Emdad E.M."/>
            <person name="Halim A."/>
            <person name="Hossen Q.M.M."/>
            <person name="Hossain M.Z."/>
            <person name="Ahmed B."/>
            <person name="Rahim S."/>
            <person name="Rahman M.S."/>
            <person name="Alam M.M."/>
            <person name="Hou S."/>
            <person name="Wan X."/>
            <person name="Saito J.A."/>
            <person name="Alam M."/>
        </authorList>
    </citation>
    <scope>NUCLEOTIDE SEQUENCE [LARGE SCALE GENOMIC DNA]</scope>
    <source>
        <strain evidence="1 2">MS6</strain>
    </source>
</reference>
<organism evidence="1 2">
    <name type="scientific">Macrophomina phaseolina (strain MS6)</name>
    <name type="common">Charcoal rot fungus</name>
    <dbReference type="NCBI Taxonomy" id="1126212"/>
    <lineage>
        <taxon>Eukaryota</taxon>
        <taxon>Fungi</taxon>
        <taxon>Dikarya</taxon>
        <taxon>Ascomycota</taxon>
        <taxon>Pezizomycotina</taxon>
        <taxon>Dothideomycetes</taxon>
        <taxon>Dothideomycetes incertae sedis</taxon>
        <taxon>Botryosphaeriales</taxon>
        <taxon>Botryosphaeriaceae</taxon>
        <taxon>Macrophomina</taxon>
    </lineage>
</organism>
<name>K2REC8_MACPH</name>
<gene>
    <name evidence="1" type="ORF">MPH_09930</name>
</gene>
<accession>K2REC8</accession>
<dbReference type="EMBL" id="AHHD01000422">
    <property type="protein sequence ID" value="EKG12938.1"/>
    <property type="molecule type" value="Genomic_DNA"/>
</dbReference>
<dbReference type="VEuPathDB" id="FungiDB:MPH_09930"/>
<dbReference type="Proteomes" id="UP000007129">
    <property type="component" value="Unassembled WGS sequence"/>
</dbReference>
<evidence type="ECO:0000313" key="2">
    <source>
        <dbReference type="Proteomes" id="UP000007129"/>
    </source>
</evidence>
<sequence length="171" mass="18655">MEGLGMPAVAPNGHIKGLYERDIGDLHAVGRRREFVIVGELLKVLRDNPDHHRMQNLLGRLLVCDADAVERFLSRTRCMSLITSSKLSAEALLCDPAIFDPRLSGKVDGLSEFTVNWGHTLLTGSKLACFRTGRLSLSESLCGGQSSHGCLMPGLSKCGRSFLMPLTSSRM</sequence>